<dbReference type="InterPro" id="IPR011006">
    <property type="entry name" value="CheY-like_superfamily"/>
</dbReference>
<dbReference type="HOGENOM" id="CLU_000445_114_72_9"/>
<organism evidence="13 14">
    <name type="scientific">Clostridium saccharoperbutylacetonicum N1-4(HMT)</name>
    <dbReference type="NCBI Taxonomy" id="931276"/>
    <lineage>
        <taxon>Bacteria</taxon>
        <taxon>Bacillati</taxon>
        <taxon>Bacillota</taxon>
        <taxon>Clostridia</taxon>
        <taxon>Eubacteriales</taxon>
        <taxon>Clostridiaceae</taxon>
        <taxon>Clostridium</taxon>
    </lineage>
</organism>
<accession>M1MRF9</accession>
<evidence type="ECO:0000259" key="11">
    <source>
        <dbReference type="PROSITE" id="PS50109"/>
    </source>
</evidence>
<dbReference type="Proteomes" id="UP000011728">
    <property type="component" value="Chromosome"/>
</dbReference>
<dbReference type="OrthoDB" id="9813394at2"/>
<dbReference type="InterPro" id="IPR005467">
    <property type="entry name" value="His_kinase_dom"/>
</dbReference>
<dbReference type="SUPFAM" id="SSF47384">
    <property type="entry name" value="Homodimeric domain of signal transducing histidine kinase"/>
    <property type="match status" value="1"/>
</dbReference>
<dbReference type="RefSeq" id="WP_015390503.1">
    <property type="nucleotide sequence ID" value="NC_020291.1"/>
</dbReference>
<dbReference type="GO" id="GO:0016020">
    <property type="term" value="C:membrane"/>
    <property type="evidence" value="ECO:0007669"/>
    <property type="project" value="UniProtKB-SubCell"/>
</dbReference>
<dbReference type="CDD" id="cd00082">
    <property type="entry name" value="HisKA"/>
    <property type="match status" value="1"/>
</dbReference>
<dbReference type="InterPro" id="IPR036097">
    <property type="entry name" value="HisK_dim/P_sf"/>
</dbReference>
<keyword evidence="6 13" id="KW-0808">Transferase</keyword>
<dbReference type="SMART" id="SM00388">
    <property type="entry name" value="HisKA"/>
    <property type="match status" value="1"/>
</dbReference>
<evidence type="ECO:0000313" key="13">
    <source>
        <dbReference type="EMBL" id="AGF54177.1"/>
    </source>
</evidence>
<comment type="subcellular location">
    <subcellularLocation>
        <location evidence="2">Membrane</location>
    </subcellularLocation>
</comment>
<dbReference type="PRINTS" id="PR00344">
    <property type="entry name" value="BCTRLSENSOR"/>
</dbReference>
<dbReference type="Pfam" id="PF00512">
    <property type="entry name" value="HisKA"/>
    <property type="match status" value="1"/>
</dbReference>
<dbReference type="EC" id="2.7.13.3" evidence="3"/>
<keyword evidence="7 13" id="KW-0418">Kinase</keyword>
<name>M1MRF9_9CLOT</name>
<dbReference type="FunFam" id="3.30.565.10:FF:000006">
    <property type="entry name" value="Sensor histidine kinase WalK"/>
    <property type="match status" value="1"/>
</dbReference>
<dbReference type="Gene3D" id="3.30.565.10">
    <property type="entry name" value="Histidine kinase-like ATPase, C-terminal domain"/>
    <property type="match status" value="1"/>
</dbReference>
<keyword evidence="5 10" id="KW-0597">Phosphoprotein</keyword>
<proteinExistence type="predicted"/>
<evidence type="ECO:0000256" key="6">
    <source>
        <dbReference type="ARBA" id="ARBA00022679"/>
    </source>
</evidence>
<dbReference type="SMART" id="SM00448">
    <property type="entry name" value="REC"/>
    <property type="match status" value="1"/>
</dbReference>
<dbReference type="PANTHER" id="PTHR43547">
    <property type="entry name" value="TWO-COMPONENT HISTIDINE KINASE"/>
    <property type="match status" value="1"/>
</dbReference>
<evidence type="ECO:0000259" key="12">
    <source>
        <dbReference type="PROSITE" id="PS50110"/>
    </source>
</evidence>
<evidence type="ECO:0000313" key="14">
    <source>
        <dbReference type="Proteomes" id="UP000011728"/>
    </source>
</evidence>
<sequence>MGNSNGKILIVDDALFNIRIVTNILEHAGYEIHSVNSGIRAIIELRNNKYDLILLDVVMPEMDGYKVNKVLKQNKNTKDIPIIFLTARGDSNSVVKALDDGAVDFITKPFNEKELLSRIRVQLELQHTRKKLEETNATKDKFFSIIGHDLKNPIGAIRGLAEELVQNIDQFDIDEVNDFSIRILKNSEKVCQLLEDILQWSRLQGNKIEYKPSALNLAEVIDTSVTLLSLNAKKKNINIKMLIKEEIKVFADYNMLNTVIRNLISNAIKFTYDNGEIIVSAYNDGDLILISVEDNGVGMQQENIEKLFNIGSNFSTKGTQKEEGTGLGLILCKEFVERNGGSIFVESEYGKGSCFSFTVPQYMVNQDE</sequence>
<dbReference type="Pfam" id="PF02518">
    <property type="entry name" value="HATPase_c"/>
    <property type="match status" value="1"/>
</dbReference>
<dbReference type="STRING" id="36745.CLSAP_03540"/>
<dbReference type="InterPro" id="IPR003661">
    <property type="entry name" value="HisK_dim/P_dom"/>
</dbReference>
<dbReference type="PATRIC" id="fig|931276.5.peg.339"/>
<feature type="domain" description="Histidine kinase" evidence="11">
    <location>
        <begin position="145"/>
        <end position="363"/>
    </location>
</feature>
<evidence type="ECO:0000256" key="4">
    <source>
        <dbReference type="ARBA" id="ARBA00018672"/>
    </source>
</evidence>
<dbReference type="SUPFAM" id="SSF55874">
    <property type="entry name" value="ATPase domain of HSP90 chaperone/DNA topoisomerase II/histidine kinase"/>
    <property type="match status" value="1"/>
</dbReference>
<dbReference type="PANTHER" id="PTHR43547:SF2">
    <property type="entry name" value="HYBRID SIGNAL TRANSDUCTION HISTIDINE KINASE C"/>
    <property type="match status" value="1"/>
</dbReference>
<dbReference type="Gene3D" id="1.10.287.130">
    <property type="match status" value="1"/>
</dbReference>
<dbReference type="Pfam" id="PF00072">
    <property type="entry name" value="Response_reg"/>
    <property type="match status" value="1"/>
</dbReference>
<evidence type="ECO:0000256" key="3">
    <source>
        <dbReference type="ARBA" id="ARBA00012438"/>
    </source>
</evidence>
<dbReference type="SUPFAM" id="SSF52172">
    <property type="entry name" value="CheY-like"/>
    <property type="match status" value="1"/>
</dbReference>
<protein>
    <recommendedName>
        <fullName evidence="4">Stage 0 sporulation protein A homolog</fullName>
        <ecNumber evidence="3">2.7.13.3</ecNumber>
    </recommendedName>
</protein>
<dbReference type="EMBL" id="CP004121">
    <property type="protein sequence ID" value="AGF54177.1"/>
    <property type="molecule type" value="Genomic_DNA"/>
</dbReference>
<evidence type="ECO:0000256" key="8">
    <source>
        <dbReference type="ARBA" id="ARBA00023012"/>
    </source>
</evidence>
<evidence type="ECO:0000256" key="2">
    <source>
        <dbReference type="ARBA" id="ARBA00004370"/>
    </source>
</evidence>
<dbReference type="PROSITE" id="PS50109">
    <property type="entry name" value="HIS_KIN"/>
    <property type="match status" value="1"/>
</dbReference>
<dbReference type="AlphaFoldDB" id="M1MRF9"/>
<keyword evidence="8" id="KW-0902">Two-component regulatory system</keyword>
<feature type="modified residue" description="4-aspartylphosphate" evidence="10">
    <location>
        <position position="56"/>
    </location>
</feature>
<gene>
    <name evidence="13" type="primary">senX3</name>
    <name evidence="13" type="ORF">Cspa_c03590</name>
</gene>
<feature type="domain" description="Response regulatory" evidence="12">
    <location>
        <begin position="7"/>
        <end position="123"/>
    </location>
</feature>
<reference evidence="13 14" key="1">
    <citation type="submission" date="2013-02" db="EMBL/GenBank/DDBJ databases">
        <title>Genome sequence of Clostridium saccharoperbutylacetonicum N1-4(HMT).</title>
        <authorList>
            <person name="Poehlein A."/>
            <person name="Daniel R."/>
        </authorList>
    </citation>
    <scope>NUCLEOTIDE SEQUENCE [LARGE SCALE GENOMIC DNA]</scope>
    <source>
        <strain evidence="14">N1-4(HMT)</strain>
    </source>
</reference>
<dbReference type="KEGG" id="csr:Cspa_c03590"/>
<evidence type="ECO:0000256" key="5">
    <source>
        <dbReference type="ARBA" id="ARBA00022553"/>
    </source>
</evidence>
<dbReference type="Gene3D" id="3.40.50.2300">
    <property type="match status" value="1"/>
</dbReference>
<dbReference type="eggNOG" id="COG2205">
    <property type="taxonomic scope" value="Bacteria"/>
</dbReference>
<keyword evidence="14" id="KW-1185">Reference proteome</keyword>
<dbReference type="InterPro" id="IPR004358">
    <property type="entry name" value="Sig_transdc_His_kin-like_C"/>
</dbReference>
<evidence type="ECO:0000256" key="10">
    <source>
        <dbReference type="PROSITE-ProRule" id="PRU00169"/>
    </source>
</evidence>
<dbReference type="InterPro" id="IPR003594">
    <property type="entry name" value="HATPase_dom"/>
</dbReference>
<dbReference type="GO" id="GO:0000155">
    <property type="term" value="F:phosphorelay sensor kinase activity"/>
    <property type="evidence" value="ECO:0007669"/>
    <property type="project" value="InterPro"/>
</dbReference>
<evidence type="ECO:0000256" key="7">
    <source>
        <dbReference type="ARBA" id="ARBA00022777"/>
    </source>
</evidence>
<evidence type="ECO:0000256" key="9">
    <source>
        <dbReference type="ARBA" id="ARBA00024867"/>
    </source>
</evidence>
<comment type="catalytic activity">
    <reaction evidence="1">
        <text>ATP + protein L-histidine = ADP + protein N-phospho-L-histidine.</text>
        <dbReference type="EC" id="2.7.13.3"/>
    </reaction>
</comment>
<dbReference type="InterPro" id="IPR001789">
    <property type="entry name" value="Sig_transdc_resp-reg_receiver"/>
</dbReference>
<comment type="function">
    <text evidence="9">May play the central regulatory role in sporulation. It may be an element of the effector pathway responsible for the activation of sporulation genes in response to nutritional stress. Spo0A may act in concert with spo0H (a sigma factor) to control the expression of some genes that are critical to the sporulation process.</text>
</comment>
<dbReference type="eggNOG" id="COG3437">
    <property type="taxonomic scope" value="Bacteria"/>
</dbReference>
<evidence type="ECO:0000256" key="1">
    <source>
        <dbReference type="ARBA" id="ARBA00000085"/>
    </source>
</evidence>
<dbReference type="SMART" id="SM00387">
    <property type="entry name" value="HATPase_c"/>
    <property type="match status" value="1"/>
</dbReference>
<dbReference type="PROSITE" id="PS50110">
    <property type="entry name" value="RESPONSE_REGULATORY"/>
    <property type="match status" value="1"/>
</dbReference>
<dbReference type="InterPro" id="IPR036890">
    <property type="entry name" value="HATPase_C_sf"/>
</dbReference>